<feature type="chain" id="PRO_5046747781" description="ABC transporter substrate-binding protein" evidence="1">
    <location>
        <begin position="29"/>
        <end position="55"/>
    </location>
</feature>
<accession>A0ABU6K1L4</accession>
<gene>
    <name evidence="2" type="ORF">VVD49_08135</name>
</gene>
<name>A0ABU6K1L4_9RHOO</name>
<organism evidence="2 3">
    <name type="scientific">Uliginosibacterium silvisoli</name>
    <dbReference type="NCBI Taxonomy" id="3114758"/>
    <lineage>
        <taxon>Bacteria</taxon>
        <taxon>Pseudomonadati</taxon>
        <taxon>Pseudomonadota</taxon>
        <taxon>Betaproteobacteria</taxon>
        <taxon>Rhodocyclales</taxon>
        <taxon>Zoogloeaceae</taxon>
        <taxon>Uliginosibacterium</taxon>
    </lineage>
</organism>
<evidence type="ECO:0000256" key="1">
    <source>
        <dbReference type="SAM" id="SignalP"/>
    </source>
</evidence>
<evidence type="ECO:0008006" key="4">
    <source>
        <dbReference type="Google" id="ProtNLM"/>
    </source>
</evidence>
<evidence type="ECO:0000313" key="3">
    <source>
        <dbReference type="Proteomes" id="UP001331561"/>
    </source>
</evidence>
<protein>
    <recommendedName>
        <fullName evidence="4">ABC transporter substrate-binding protein</fullName>
    </recommendedName>
</protein>
<sequence length="55" mass="5847">MMIRPVLLMLIACFVGALVLSACGSMDAATPDTSAQPFARPGSPLWLEYLHAVGR</sequence>
<comment type="caution">
    <text evidence="2">The sequence shown here is derived from an EMBL/GenBank/DDBJ whole genome shotgun (WGS) entry which is preliminary data.</text>
</comment>
<dbReference type="PROSITE" id="PS51257">
    <property type="entry name" value="PROKAR_LIPOPROTEIN"/>
    <property type="match status" value="1"/>
</dbReference>
<feature type="signal peptide" evidence="1">
    <location>
        <begin position="1"/>
        <end position="28"/>
    </location>
</feature>
<keyword evidence="3" id="KW-1185">Reference proteome</keyword>
<dbReference type="EMBL" id="JAYXHS010000001">
    <property type="protein sequence ID" value="MEC5385688.1"/>
    <property type="molecule type" value="Genomic_DNA"/>
</dbReference>
<reference evidence="2 3" key="1">
    <citation type="submission" date="2024-01" db="EMBL/GenBank/DDBJ databases">
        <title>Uliginosibacterium soil sp. nov.</title>
        <authorList>
            <person name="Lv Y."/>
        </authorList>
    </citation>
    <scope>NUCLEOTIDE SEQUENCE [LARGE SCALE GENOMIC DNA]</scope>
    <source>
        <strain evidence="2 3">H3</strain>
    </source>
</reference>
<evidence type="ECO:0000313" key="2">
    <source>
        <dbReference type="EMBL" id="MEC5385688.1"/>
    </source>
</evidence>
<keyword evidence="1" id="KW-0732">Signal</keyword>
<dbReference type="RefSeq" id="WP_327598636.1">
    <property type="nucleotide sequence ID" value="NZ_JAYXHS010000001.1"/>
</dbReference>
<dbReference type="Proteomes" id="UP001331561">
    <property type="component" value="Unassembled WGS sequence"/>
</dbReference>
<proteinExistence type="predicted"/>